<evidence type="ECO:0000313" key="2">
    <source>
        <dbReference type="EMBL" id="ORM94002.1"/>
    </source>
</evidence>
<evidence type="ECO:0000313" key="3">
    <source>
        <dbReference type="EMBL" id="QGY29623.1"/>
    </source>
</evidence>
<dbReference type="Proteomes" id="UP000193749">
    <property type="component" value="Unassembled WGS sequence"/>
</dbReference>
<keyword evidence="1" id="KW-1133">Transmembrane helix</keyword>
<feature type="transmembrane region" description="Helical" evidence="1">
    <location>
        <begin position="218"/>
        <end position="238"/>
    </location>
</feature>
<reference evidence="3 5" key="2">
    <citation type="submission" date="2017-11" db="EMBL/GenBank/DDBJ databases">
        <title>Genome sequence of Pantoea cypripedii NE1.</title>
        <authorList>
            <person name="Nascimento F.X."/>
        </authorList>
    </citation>
    <scope>NUCLEOTIDE SEQUENCE [LARGE SCALE GENOMIC DNA]</scope>
    <source>
        <strain evidence="3 5">NE1</strain>
    </source>
</reference>
<evidence type="ECO:0000313" key="4">
    <source>
        <dbReference type="Proteomes" id="UP000193749"/>
    </source>
</evidence>
<feature type="transmembrane region" description="Helical" evidence="1">
    <location>
        <begin position="111"/>
        <end position="129"/>
    </location>
</feature>
<dbReference type="OrthoDB" id="9797976at2"/>
<feature type="transmembrane region" description="Helical" evidence="1">
    <location>
        <begin position="6"/>
        <end position="22"/>
    </location>
</feature>
<dbReference type="RefSeq" id="WP_084875667.1">
    <property type="nucleotide sequence ID" value="NZ_CP024768.1"/>
</dbReference>
<protein>
    <submittedName>
        <fullName evidence="3">DUF554 domain-containing protein</fullName>
    </submittedName>
</protein>
<dbReference type="AlphaFoldDB" id="A0A1X1EVJ2"/>
<feature type="transmembrane region" description="Helical" evidence="1">
    <location>
        <begin position="170"/>
        <end position="187"/>
    </location>
</feature>
<accession>A0A1X1EVJ2</accession>
<evidence type="ECO:0000313" key="5">
    <source>
        <dbReference type="Proteomes" id="UP000502005"/>
    </source>
</evidence>
<feature type="transmembrane region" description="Helical" evidence="1">
    <location>
        <begin position="34"/>
        <end position="51"/>
    </location>
</feature>
<dbReference type="STRING" id="55209.HA50_11825"/>
<sequence>MIIGPYINGSAVLIGGIVGALLSSRLPERIRTSMPLIFGAASMCMGIVLVVKVSHMPVMVLSVILGALLGELCYLEKGIGKLGSKARGLVEMFVSSGAQDQESQEQFLQSYVAIIVLFCASGTGIFGSMHEGMTGDTSVLIAKSFLDLFTAAIFATSLGFAVAVVAVPQLIIQLLLAYGAVFILPLTTPAMQADFSAVGGVLMFATGFRICGIKIFPVANMLPALVLAMPISSLWTSFF</sequence>
<name>A0A1X1EVJ2_PANCY</name>
<gene>
    <name evidence="3" type="ORF">CUN67_12055</name>
    <name evidence="2" type="ORF">HA50_11825</name>
</gene>
<keyword evidence="4" id="KW-1185">Reference proteome</keyword>
<proteinExistence type="predicted"/>
<dbReference type="InterPro" id="IPR007563">
    <property type="entry name" value="DUF554"/>
</dbReference>
<organism evidence="2 4">
    <name type="scientific">Pantoea cypripedii</name>
    <name type="common">Pectobacterium cypripedii</name>
    <name type="synonym">Erwinia cypripedii</name>
    <dbReference type="NCBI Taxonomy" id="55209"/>
    <lineage>
        <taxon>Bacteria</taxon>
        <taxon>Pseudomonadati</taxon>
        <taxon>Pseudomonadota</taxon>
        <taxon>Gammaproteobacteria</taxon>
        <taxon>Enterobacterales</taxon>
        <taxon>Erwiniaceae</taxon>
        <taxon>Pantoea</taxon>
    </lineage>
</organism>
<dbReference type="PANTHER" id="PTHR36111">
    <property type="entry name" value="INNER MEMBRANE PROTEIN-RELATED"/>
    <property type="match status" value="1"/>
</dbReference>
<dbReference type="EMBL" id="MLJI01000001">
    <property type="protein sequence ID" value="ORM94002.1"/>
    <property type="molecule type" value="Genomic_DNA"/>
</dbReference>
<dbReference type="Proteomes" id="UP000502005">
    <property type="component" value="Chromosome"/>
</dbReference>
<reference evidence="2 4" key="1">
    <citation type="journal article" date="2017" name="Antonie Van Leeuwenhoek">
        <title>Phylogenomic resolution of the bacterial genus Pantoea and its relationship with Erwinia and Tatumella.</title>
        <authorList>
            <person name="Palmer M."/>
            <person name="Steenkamp E.T."/>
            <person name="Coetzee M.P."/>
            <person name="Chan W.Y."/>
            <person name="van Zyl E."/>
            <person name="De Maayer P."/>
            <person name="Coutinho T.A."/>
            <person name="Blom J."/>
            <person name="Smits T.H."/>
            <person name="Duffy B."/>
            <person name="Venter S.N."/>
        </authorList>
    </citation>
    <scope>NUCLEOTIDE SEQUENCE [LARGE SCALE GENOMIC DNA]</scope>
    <source>
        <strain evidence="2 4">LMG 2657</strain>
    </source>
</reference>
<dbReference type="EMBL" id="CP024768">
    <property type="protein sequence ID" value="QGY29623.1"/>
    <property type="molecule type" value="Genomic_DNA"/>
</dbReference>
<feature type="transmembrane region" description="Helical" evidence="1">
    <location>
        <begin position="141"/>
        <end position="163"/>
    </location>
</feature>
<feature type="transmembrane region" description="Helical" evidence="1">
    <location>
        <begin position="57"/>
        <end position="75"/>
    </location>
</feature>
<dbReference type="Pfam" id="PF04474">
    <property type="entry name" value="DUF554"/>
    <property type="match status" value="1"/>
</dbReference>
<keyword evidence="1" id="KW-0472">Membrane</keyword>
<keyword evidence="1" id="KW-0812">Transmembrane</keyword>
<evidence type="ECO:0000256" key="1">
    <source>
        <dbReference type="SAM" id="Phobius"/>
    </source>
</evidence>
<dbReference type="PANTHER" id="PTHR36111:SF2">
    <property type="entry name" value="INNER MEMBRANE PROTEIN"/>
    <property type="match status" value="1"/>
</dbReference>